<proteinExistence type="predicted"/>
<protein>
    <submittedName>
        <fullName evidence="1">Uncharacterized protein</fullName>
    </submittedName>
</protein>
<evidence type="ECO:0000313" key="1">
    <source>
        <dbReference type="EMBL" id="GLR65031.1"/>
    </source>
</evidence>
<reference evidence="2" key="1">
    <citation type="journal article" date="2019" name="Int. J. Syst. Evol. Microbiol.">
        <title>The Global Catalogue of Microorganisms (GCM) 10K type strain sequencing project: providing services to taxonomists for standard genome sequencing and annotation.</title>
        <authorList>
            <consortium name="The Broad Institute Genomics Platform"/>
            <consortium name="The Broad Institute Genome Sequencing Center for Infectious Disease"/>
            <person name="Wu L."/>
            <person name="Ma J."/>
        </authorList>
    </citation>
    <scope>NUCLEOTIDE SEQUENCE [LARGE SCALE GENOMIC DNA]</scope>
    <source>
        <strain evidence="2">NBRC 100033</strain>
    </source>
</reference>
<evidence type="ECO:0000313" key="2">
    <source>
        <dbReference type="Proteomes" id="UP001156682"/>
    </source>
</evidence>
<dbReference type="RefSeq" id="WP_027852171.1">
    <property type="nucleotide sequence ID" value="NZ_BSOR01000065.1"/>
</dbReference>
<comment type="caution">
    <text evidence="1">The sequence shown here is derived from an EMBL/GenBank/DDBJ whole genome shotgun (WGS) entry which is preliminary data.</text>
</comment>
<dbReference type="Proteomes" id="UP001156682">
    <property type="component" value="Unassembled WGS sequence"/>
</dbReference>
<organism evidence="1 2">
    <name type="scientific">Marinospirillum insulare</name>
    <dbReference type="NCBI Taxonomy" id="217169"/>
    <lineage>
        <taxon>Bacteria</taxon>
        <taxon>Pseudomonadati</taxon>
        <taxon>Pseudomonadota</taxon>
        <taxon>Gammaproteobacteria</taxon>
        <taxon>Oceanospirillales</taxon>
        <taxon>Oceanospirillaceae</taxon>
        <taxon>Marinospirillum</taxon>
    </lineage>
</organism>
<dbReference type="EMBL" id="BSOR01000065">
    <property type="protein sequence ID" value="GLR65031.1"/>
    <property type="molecule type" value="Genomic_DNA"/>
</dbReference>
<sequence>MFKEKSPTLQKYPIRMFCSTPDQDACFKGIDYQKYVGKKFYYTSEQPVQTGGFDGRGFYKLRIETGEVLYHYRKQELSSVHDMDIVALKEKEAADAFKKEPIVEGASTMLTGIRRSSEKYGRTYDLSNGGTISETQLDALRKLSKKFGDNKASIADQLVNFRVTYDKMEDRFFVQPFPYEIEDTYVIGYIGFKEDRGPWLRAKFHYEADDWLFVDQILLVADDYRLESENVGFQRDHSSGTIWEWMDVSATDGKYYEALSAIANADEATIRFNGRQYYSDFDIPEKQQQLTKNILILFQDMKGE</sequence>
<name>A0ABQ5ZXW3_9GAMM</name>
<keyword evidence="2" id="KW-1185">Reference proteome</keyword>
<accession>A0ABQ5ZXW3</accession>
<gene>
    <name evidence="1" type="ORF">GCM10007878_24700</name>
</gene>